<dbReference type="Gene3D" id="1.10.10.60">
    <property type="entry name" value="Homeodomain-like"/>
    <property type="match status" value="1"/>
</dbReference>
<evidence type="ECO:0000256" key="2">
    <source>
        <dbReference type="ARBA" id="ARBA00022840"/>
    </source>
</evidence>
<dbReference type="InterPro" id="IPR035965">
    <property type="entry name" value="PAS-like_dom_sf"/>
</dbReference>
<dbReference type="Pfam" id="PF13188">
    <property type="entry name" value="PAS_8"/>
    <property type="match status" value="1"/>
</dbReference>
<dbReference type="InterPro" id="IPR009057">
    <property type="entry name" value="Homeodomain-like_sf"/>
</dbReference>
<feature type="domain" description="PAS" evidence="6">
    <location>
        <begin position="3"/>
        <end position="47"/>
    </location>
</feature>
<evidence type="ECO:0000313" key="7">
    <source>
        <dbReference type="EMBL" id="MBD8047948.1"/>
    </source>
</evidence>
<dbReference type="Pfam" id="PF02954">
    <property type="entry name" value="HTH_8"/>
    <property type="match status" value="1"/>
</dbReference>
<keyword evidence="4" id="KW-0804">Transcription</keyword>
<dbReference type="Gene3D" id="1.10.8.60">
    <property type="match status" value="1"/>
</dbReference>
<evidence type="ECO:0000256" key="1">
    <source>
        <dbReference type="ARBA" id="ARBA00022741"/>
    </source>
</evidence>
<dbReference type="SUPFAM" id="SSF46689">
    <property type="entry name" value="Homeodomain-like"/>
    <property type="match status" value="1"/>
</dbReference>
<dbReference type="InterPro" id="IPR058031">
    <property type="entry name" value="AAA_lid_NorR"/>
</dbReference>
<evidence type="ECO:0000256" key="3">
    <source>
        <dbReference type="ARBA" id="ARBA00023015"/>
    </source>
</evidence>
<organism evidence="7 8">
    <name type="scientific">Clostridium faecium</name>
    <dbReference type="NCBI Taxonomy" id="2762223"/>
    <lineage>
        <taxon>Bacteria</taxon>
        <taxon>Bacillati</taxon>
        <taxon>Bacillota</taxon>
        <taxon>Clostridia</taxon>
        <taxon>Eubacteriales</taxon>
        <taxon>Clostridiaceae</taxon>
        <taxon>Clostridium</taxon>
    </lineage>
</organism>
<name>A0ABR8YVC4_9CLOT</name>
<dbReference type="PROSITE" id="PS50112">
    <property type="entry name" value="PAS"/>
    <property type="match status" value="1"/>
</dbReference>
<dbReference type="InterPro" id="IPR027417">
    <property type="entry name" value="P-loop_NTPase"/>
</dbReference>
<evidence type="ECO:0000259" key="5">
    <source>
        <dbReference type="PROSITE" id="PS50045"/>
    </source>
</evidence>
<sequence length="445" mass="50632">MKITEWMEKIFNSLNEGVLIVDRDGNILFFNKAYSNFIGKNLNDVKGLPIRDIRPGSVIQDVMETGVAKLGLLRKESNDEYFCNISPIISDGKTIGGISTVTFLRDVVYLSKKIKELEKKNKYLMEKIHRTNGTKYTFDNIIAVNENSILTKNIAKKIAHSDISVLIEGESGSGKEVYAQSIHNESERGKYPFVAINCSTLAPTMLEGELFGYEDGAFTGAKKGGKIGLFESANQGTIFLDEISEMDYSLQAKLLRVLQEGTIRKIGGTKEIDIDVRVICACNVDLMKYIEEGKFRKDLYYRIAVFPIHIVPLRERREDIPYLLDLYLEKLSNKFRRKISLTDKAKASLYNYDWPGNVREMRNVLEFSAIMATDGFIREENLPTPITENSKESEPKFYKLSDKIKKFEREEINKAIEYFGDTVNGKKEAAKHLGISLSTLYYKLS</sequence>
<dbReference type="InterPro" id="IPR002078">
    <property type="entry name" value="Sigma_54_int"/>
</dbReference>
<dbReference type="PANTHER" id="PTHR32071">
    <property type="entry name" value="TRANSCRIPTIONAL REGULATORY PROTEIN"/>
    <property type="match status" value="1"/>
</dbReference>
<dbReference type="InterPro" id="IPR002197">
    <property type="entry name" value="HTH_Fis"/>
</dbReference>
<dbReference type="Pfam" id="PF25601">
    <property type="entry name" value="AAA_lid_14"/>
    <property type="match status" value="1"/>
</dbReference>
<feature type="domain" description="Sigma-54 factor interaction" evidence="5">
    <location>
        <begin position="141"/>
        <end position="370"/>
    </location>
</feature>
<gene>
    <name evidence="7" type="ORF">H9637_13015</name>
</gene>
<dbReference type="SUPFAM" id="SSF52540">
    <property type="entry name" value="P-loop containing nucleoside triphosphate hydrolases"/>
    <property type="match status" value="1"/>
</dbReference>
<dbReference type="SMART" id="SM00091">
    <property type="entry name" value="PAS"/>
    <property type="match status" value="1"/>
</dbReference>
<reference evidence="7 8" key="1">
    <citation type="submission" date="2020-08" db="EMBL/GenBank/DDBJ databases">
        <title>A Genomic Blueprint of the Chicken Gut Microbiome.</title>
        <authorList>
            <person name="Gilroy R."/>
            <person name="Ravi A."/>
            <person name="Getino M."/>
            <person name="Pursley I."/>
            <person name="Horton D.L."/>
            <person name="Alikhan N.-F."/>
            <person name="Baker D."/>
            <person name="Gharbi K."/>
            <person name="Hall N."/>
            <person name="Watson M."/>
            <person name="Adriaenssens E.M."/>
            <person name="Foster-Nyarko E."/>
            <person name="Jarju S."/>
            <person name="Secka A."/>
            <person name="Antonio M."/>
            <person name="Oren A."/>
            <person name="Chaudhuri R."/>
            <person name="La Ragione R.M."/>
            <person name="Hildebrand F."/>
            <person name="Pallen M.J."/>
        </authorList>
    </citation>
    <scope>NUCLEOTIDE SEQUENCE [LARGE SCALE GENOMIC DNA]</scope>
    <source>
        <strain evidence="7 8">N37</strain>
    </source>
</reference>
<dbReference type="CDD" id="cd00009">
    <property type="entry name" value="AAA"/>
    <property type="match status" value="1"/>
</dbReference>
<dbReference type="Gene3D" id="3.40.50.300">
    <property type="entry name" value="P-loop containing nucleotide triphosphate hydrolases"/>
    <property type="match status" value="1"/>
</dbReference>
<protein>
    <submittedName>
        <fullName evidence="7">Sigma 54-interacting transcriptional regulator</fullName>
    </submittedName>
</protein>
<dbReference type="EMBL" id="JACSQB010000106">
    <property type="protein sequence ID" value="MBD8047948.1"/>
    <property type="molecule type" value="Genomic_DNA"/>
</dbReference>
<dbReference type="Pfam" id="PF00158">
    <property type="entry name" value="Sigma54_activat"/>
    <property type="match status" value="1"/>
</dbReference>
<dbReference type="InterPro" id="IPR000014">
    <property type="entry name" value="PAS"/>
</dbReference>
<comment type="caution">
    <text evidence="7">The sequence shown here is derived from an EMBL/GenBank/DDBJ whole genome shotgun (WGS) entry which is preliminary data.</text>
</comment>
<dbReference type="InterPro" id="IPR003593">
    <property type="entry name" value="AAA+_ATPase"/>
</dbReference>
<evidence type="ECO:0000313" key="8">
    <source>
        <dbReference type="Proteomes" id="UP000627166"/>
    </source>
</evidence>
<keyword evidence="3" id="KW-0805">Transcription regulation</keyword>
<dbReference type="Proteomes" id="UP000627166">
    <property type="component" value="Unassembled WGS sequence"/>
</dbReference>
<dbReference type="PROSITE" id="PS00675">
    <property type="entry name" value="SIGMA54_INTERACT_1"/>
    <property type="match status" value="1"/>
</dbReference>
<evidence type="ECO:0000259" key="6">
    <source>
        <dbReference type="PROSITE" id="PS50112"/>
    </source>
</evidence>
<accession>A0ABR8YVC4</accession>
<dbReference type="InterPro" id="IPR025662">
    <property type="entry name" value="Sigma_54_int_dom_ATP-bd_1"/>
</dbReference>
<keyword evidence="1" id="KW-0547">Nucleotide-binding</keyword>
<dbReference type="SUPFAM" id="SSF55785">
    <property type="entry name" value="PYP-like sensor domain (PAS domain)"/>
    <property type="match status" value="1"/>
</dbReference>
<dbReference type="Gene3D" id="3.30.450.20">
    <property type="entry name" value="PAS domain"/>
    <property type="match status" value="1"/>
</dbReference>
<dbReference type="PROSITE" id="PS50045">
    <property type="entry name" value="SIGMA54_INTERACT_4"/>
    <property type="match status" value="1"/>
</dbReference>
<dbReference type="RefSeq" id="WP_191740907.1">
    <property type="nucleotide sequence ID" value="NZ_JACSQB010000106.1"/>
</dbReference>
<keyword evidence="2" id="KW-0067">ATP-binding</keyword>
<dbReference type="NCBIfam" id="TIGR00229">
    <property type="entry name" value="sensory_box"/>
    <property type="match status" value="1"/>
</dbReference>
<dbReference type="SMART" id="SM00382">
    <property type="entry name" value="AAA"/>
    <property type="match status" value="1"/>
</dbReference>
<proteinExistence type="predicted"/>
<dbReference type="CDD" id="cd00130">
    <property type="entry name" value="PAS"/>
    <property type="match status" value="1"/>
</dbReference>
<keyword evidence="8" id="KW-1185">Reference proteome</keyword>
<evidence type="ECO:0000256" key="4">
    <source>
        <dbReference type="ARBA" id="ARBA00023163"/>
    </source>
</evidence>